<protein>
    <submittedName>
        <fullName evidence="1">Uncharacterized protein</fullName>
    </submittedName>
</protein>
<comment type="caution">
    <text evidence="1">The sequence shown here is derived from an EMBL/GenBank/DDBJ whole genome shotgun (WGS) entry which is preliminary data.</text>
</comment>
<dbReference type="EMBL" id="JACCHP010000016">
    <property type="protein sequence ID" value="MBH5400696.1"/>
    <property type="molecule type" value="Genomic_DNA"/>
</dbReference>
<keyword evidence="2" id="KW-1185">Reference proteome</keyword>
<organism evidence="1 2">
    <name type="scientific">Bradyrhizobium agreste</name>
    <dbReference type="NCBI Taxonomy" id="2751811"/>
    <lineage>
        <taxon>Bacteria</taxon>
        <taxon>Pseudomonadati</taxon>
        <taxon>Pseudomonadota</taxon>
        <taxon>Alphaproteobacteria</taxon>
        <taxon>Hyphomicrobiales</taxon>
        <taxon>Nitrobacteraceae</taxon>
        <taxon>Bradyrhizobium</taxon>
    </lineage>
</organism>
<reference evidence="1 2" key="1">
    <citation type="submission" date="2020-07" db="EMBL/GenBank/DDBJ databases">
        <title>Bradyrhizobium diversity isolated from nodules of indigenous legumes of Western Australia.</title>
        <authorList>
            <person name="Klepa M.S."/>
        </authorList>
    </citation>
    <scope>NUCLEOTIDE SEQUENCE [LARGE SCALE GENOMIC DNA]</scope>
    <source>
        <strain evidence="1 2">CNPSo 4010</strain>
    </source>
</reference>
<proteinExistence type="predicted"/>
<sequence length="73" mass="8305">MVLSTVLRIKRTRDGREIDDEIIADVATRKSMAIEQNRRAEWREAELAAGRFRATCDHAEVARLSSSAHDPVR</sequence>
<accession>A0ABS0PU11</accession>
<dbReference type="Proteomes" id="UP000807370">
    <property type="component" value="Unassembled WGS sequence"/>
</dbReference>
<name>A0ABS0PU11_9BRAD</name>
<dbReference type="RefSeq" id="WP_197961865.1">
    <property type="nucleotide sequence ID" value="NZ_JACCHP010000016.1"/>
</dbReference>
<gene>
    <name evidence="1" type="ORF">HZZ13_23310</name>
</gene>
<evidence type="ECO:0000313" key="2">
    <source>
        <dbReference type="Proteomes" id="UP000807370"/>
    </source>
</evidence>
<evidence type="ECO:0000313" key="1">
    <source>
        <dbReference type="EMBL" id="MBH5400696.1"/>
    </source>
</evidence>